<protein>
    <submittedName>
        <fullName evidence="1">Uncharacterized protein</fullName>
    </submittedName>
</protein>
<evidence type="ECO:0000313" key="2">
    <source>
        <dbReference type="Proteomes" id="UP000006330"/>
    </source>
</evidence>
<dbReference type="Proteomes" id="UP000006330">
    <property type="component" value="Unassembled WGS sequence"/>
</dbReference>
<accession>K6AHG6</accession>
<organism evidence="1 2">
    <name type="scientific">Parabacteroides goldsteinii CL02T12C30</name>
    <dbReference type="NCBI Taxonomy" id="999418"/>
    <lineage>
        <taxon>Bacteria</taxon>
        <taxon>Pseudomonadati</taxon>
        <taxon>Bacteroidota</taxon>
        <taxon>Bacteroidia</taxon>
        <taxon>Bacteroidales</taxon>
        <taxon>Tannerellaceae</taxon>
        <taxon>Parabacteroides</taxon>
    </lineage>
</organism>
<sequence>MLENVKLELNECPPQLFYTDCNRLTQILTNLLTKSRNILFT</sequence>
<gene>
    <name evidence="1" type="ORF">HMPREF1076_02515</name>
</gene>
<proteinExistence type="predicted"/>
<evidence type="ECO:0000313" key="1">
    <source>
        <dbReference type="EMBL" id="EKN15178.1"/>
    </source>
</evidence>
<reference evidence="1 2" key="1">
    <citation type="submission" date="2012-02" db="EMBL/GenBank/DDBJ databases">
        <title>The Genome Sequence of Parabacteroides goldsteinii CL02T12C30.</title>
        <authorList>
            <consortium name="The Broad Institute Genome Sequencing Platform"/>
            <person name="Earl A."/>
            <person name="Ward D."/>
            <person name="Feldgarden M."/>
            <person name="Gevers D."/>
            <person name="Zitomersky N.L."/>
            <person name="Coyne M.J."/>
            <person name="Comstock L.E."/>
            <person name="Young S.K."/>
            <person name="Zeng Q."/>
            <person name="Gargeya S."/>
            <person name="Fitzgerald M."/>
            <person name="Haas B."/>
            <person name="Abouelleil A."/>
            <person name="Alvarado L."/>
            <person name="Arachchi H.M."/>
            <person name="Berlin A."/>
            <person name="Chapman S.B."/>
            <person name="Gearin G."/>
            <person name="Goldberg J."/>
            <person name="Griggs A."/>
            <person name="Gujja S."/>
            <person name="Hansen M."/>
            <person name="Heiman D."/>
            <person name="Howarth C."/>
            <person name="Larimer J."/>
            <person name="Lui A."/>
            <person name="MacDonald P.J.P."/>
            <person name="McCowen C."/>
            <person name="Montmayeur A."/>
            <person name="Murphy C."/>
            <person name="Neiman D."/>
            <person name="Pearson M."/>
            <person name="Priest M."/>
            <person name="Roberts A."/>
            <person name="Saif S."/>
            <person name="Shea T."/>
            <person name="Sisk P."/>
            <person name="Stolte C."/>
            <person name="Sykes S."/>
            <person name="Wortman J."/>
            <person name="Nusbaum C."/>
            <person name="Birren B."/>
        </authorList>
    </citation>
    <scope>NUCLEOTIDE SEQUENCE [LARGE SCALE GENOMIC DNA]</scope>
    <source>
        <strain evidence="1 2">CL02T12C30</strain>
    </source>
</reference>
<comment type="caution">
    <text evidence="1">The sequence shown here is derived from an EMBL/GenBank/DDBJ whole genome shotgun (WGS) entry which is preliminary data.</text>
</comment>
<dbReference type="HOGENOM" id="CLU_3273954_0_0_10"/>
<dbReference type="AlphaFoldDB" id="K6AHG6"/>
<dbReference type="EMBL" id="AGZO01000017">
    <property type="protein sequence ID" value="EKN15178.1"/>
    <property type="molecule type" value="Genomic_DNA"/>
</dbReference>
<name>K6AHG6_9BACT</name>